<name>A0A0F9W963_9ZZZZ</name>
<accession>A0A0F9W963</accession>
<comment type="caution">
    <text evidence="1">The sequence shown here is derived from an EMBL/GenBank/DDBJ whole genome shotgun (WGS) entry which is preliminary data.</text>
</comment>
<sequence length="90" mass="10558">MDNIFWVETTKEVYFAIYKAHHEEFCVFGSCTLPNGDPRLGKINPFISTEWGFKDATDPLIKGVQTKDNHEQKEYDWKYFIAFSNVTQDD</sequence>
<reference evidence="1" key="1">
    <citation type="journal article" date="2015" name="Nature">
        <title>Complex archaea that bridge the gap between prokaryotes and eukaryotes.</title>
        <authorList>
            <person name="Spang A."/>
            <person name="Saw J.H."/>
            <person name="Jorgensen S.L."/>
            <person name="Zaremba-Niedzwiedzka K."/>
            <person name="Martijn J."/>
            <person name="Lind A.E."/>
            <person name="van Eijk R."/>
            <person name="Schleper C."/>
            <person name="Guy L."/>
            <person name="Ettema T.J."/>
        </authorList>
    </citation>
    <scope>NUCLEOTIDE SEQUENCE</scope>
</reference>
<gene>
    <name evidence="1" type="ORF">LCGC14_0388200</name>
</gene>
<proteinExistence type="predicted"/>
<dbReference type="EMBL" id="LAZR01000322">
    <property type="protein sequence ID" value="KKN74618.1"/>
    <property type="molecule type" value="Genomic_DNA"/>
</dbReference>
<evidence type="ECO:0000313" key="1">
    <source>
        <dbReference type="EMBL" id="KKN74618.1"/>
    </source>
</evidence>
<protein>
    <submittedName>
        <fullName evidence="1">Uncharacterized protein</fullName>
    </submittedName>
</protein>
<dbReference type="AlphaFoldDB" id="A0A0F9W963"/>
<organism evidence="1">
    <name type="scientific">marine sediment metagenome</name>
    <dbReference type="NCBI Taxonomy" id="412755"/>
    <lineage>
        <taxon>unclassified sequences</taxon>
        <taxon>metagenomes</taxon>
        <taxon>ecological metagenomes</taxon>
    </lineage>
</organism>